<reference evidence="1" key="1">
    <citation type="submission" date="2018-02" db="EMBL/GenBank/DDBJ databases">
        <title>Rhizophora mucronata_Transcriptome.</title>
        <authorList>
            <person name="Meera S.P."/>
            <person name="Sreeshan A."/>
            <person name="Augustine A."/>
        </authorList>
    </citation>
    <scope>NUCLEOTIDE SEQUENCE</scope>
    <source>
        <tissue evidence="1">Leaf</tissue>
    </source>
</reference>
<dbReference type="EMBL" id="GGEC01089964">
    <property type="protein sequence ID" value="MBX70448.1"/>
    <property type="molecule type" value="Transcribed_RNA"/>
</dbReference>
<evidence type="ECO:0000313" key="1">
    <source>
        <dbReference type="EMBL" id="MBX70448.1"/>
    </source>
</evidence>
<proteinExistence type="predicted"/>
<dbReference type="AlphaFoldDB" id="A0A2P2QU37"/>
<accession>A0A2P2QU37</accession>
<sequence length="45" mass="5186">MSSITMFFFLSFRNFFGCLISGVSDHWLLGHSSISLFFSSFRQEA</sequence>
<protein>
    <submittedName>
        <fullName evidence="1">Uncharacterized protein</fullName>
    </submittedName>
</protein>
<organism evidence="1">
    <name type="scientific">Rhizophora mucronata</name>
    <name type="common">Asiatic mangrove</name>
    <dbReference type="NCBI Taxonomy" id="61149"/>
    <lineage>
        <taxon>Eukaryota</taxon>
        <taxon>Viridiplantae</taxon>
        <taxon>Streptophyta</taxon>
        <taxon>Embryophyta</taxon>
        <taxon>Tracheophyta</taxon>
        <taxon>Spermatophyta</taxon>
        <taxon>Magnoliopsida</taxon>
        <taxon>eudicotyledons</taxon>
        <taxon>Gunneridae</taxon>
        <taxon>Pentapetalae</taxon>
        <taxon>rosids</taxon>
        <taxon>fabids</taxon>
        <taxon>Malpighiales</taxon>
        <taxon>Rhizophoraceae</taxon>
        <taxon>Rhizophora</taxon>
    </lineage>
</organism>
<name>A0A2P2QU37_RHIMU</name>